<dbReference type="SUPFAM" id="SSF53098">
    <property type="entry name" value="Ribonuclease H-like"/>
    <property type="match status" value="1"/>
</dbReference>
<sequence length="264" mass="29704">MLYLGSHDKSNKDAEPNELQVAGKPLSVQGGNDWQARFLELADTAKDPRLQRYYQAGIDAGITNPDLKLSEAPLLSIDFETTGFDPQKHGIVSIGSMPFNLKRIFNQHAKQWLAKPRRALNSESIVIHGITHSQLEAAPDLIEILDEVLEAIAGHILVVHYRGIERPFLDVALRERIGEGIQFPVIDTMQLEARMHRAKPLSLWQRMRGKKQPSIRLADSRARYGLPWYHPHDAVTDALATAELLQAQIAHHYSTDTTLADVWC</sequence>
<gene>
    <name evidence="6" type="ORF">CWE13_04665</name>
</gene>
<dbReference type="GO" id="GO:0005829">
    <property type="term" value="C:cytosol"/>
    <property type="evidence" value="ECO:0007669"/>
    <property type="project" value="TreeGrafter"/>
</dbReference>
<evidence type="ECO:0000313" key="7">
    <source>
        <dbReference type="Proteomes" id="UP000286934"/>
    </source>
</evidence>
<keyword evidence="1" id="KW-0540">Nuclease</keyword>
<dbReference type="GO" id="GO:0003676">
    <property type="term" value="F:nucleic acid binding"/>
    <property type="evidence" value="ECO:0007669"/>
    <property type="project" value="InterPro"/>
</dbReference>
<dbReference type="AlphaFoldDB" id="A0A432WU16"/>
<dbReference type="Pfam" id="PF00929">
    <property type="entry name" value="RNase_T"/>
    <property type="match status" value="1"/>
</dbReference>
<keyword evidence="7" id="KW-1185">Reference proteome</keyword>
<organism evidence="6 7">
    <name type="scientific">Aliidiomarina shirensis</name>
    <dbReference type="NCBI Taxonomy" id="1048642"/>
    <lineage>
        <taxon>Bacteria</taxon>
        <taxon>Pseudomonadati</taxon>
        <taxon>Pseudomonadota</taxon>
        <taxon>Gammaproteobacteria</taxon>
        <taxon>Alteromonadales</taxon>
        <taxon>Idiomarinaceae</taxon>
        <taxon>Aliidiomarina</taxon>
    </lineage>
</organism>
<accession>A0A432WU16</accession>
<dbReference type="EMBL" id="PIPP01000002">
    <property type="protein sequence ID" value="RUO37262.1"/>
    <property type="molecule type" value="Genomic_DNA"/>
</dbReference>
<keyword evidence="2" id="KW-0378">Hydrolase</keyword>
<dbReference type="RefSeq" id="WP_126806359.1">
    <property type="nucleotide sequence ID" value="NZ_PIPP01000002.1"/>
</dbReference>
<reference evidence="7" key="1">
    <citation type="journal article" date="2018" name="Front. Microbiol.">
        <title>Genome-Based Analysis Reveals the Taxonomy and Diversity of the Family Idiomarinaceae.</title>
        <authorList>
            <person name="Liu Y."/>
            <person name="Lai Q."/>
            <person name="Shao Z."/>
        </authorList>
    </citation>
    <scope>NUCLEOTIDE SEQUENCE [LARGE SCALE GENOMIC DNA]</scope>
    <source>
        <strain evidence="7">AIS</strain>
    </source>
</reference>
<keyword evidence="3" id="KW-0269">Exonuclease</keyword>
<dbReference type="CDD" id="cd06127">
    <property type="entry name" value="DEDDh"/>
    <property type="match status" value="1"/>
</dbReference>
<comment type="caution">
    <text evidence="6">The sequence shown here is derived from an EMBL/GenBank/DDBJ whole genome shotgun (WGS) entry which is preliminary data.</text>
</comment>
<evidence type="ECO:0000259" key="5">
    <source>
        <dbReference type="SMART" id="SM00479"/>
    </source>
</evidence>
<dbReference type="OrthoDB" id="5497329at2"/>
<evidence type="ECO:0000256" key="3">
    <source>
        <dbReference type="ARBA" id="ARBA00022839"/>
    </source>
</evidence>
<dbReference type="InterPro" id="IPR036397">
    <property type="entry name" value="RNaseH_sf"/>
</dbReference>
<dbReference type="InterPro" id="IPR013520">
    <property type="entry name" value="Ribonucl_H"/>
</dbReference>
<dbReference type="GO" id="GO:0008408">
    <property type="term" value="F:3'-5' exonuclease activity"/>
    <property type="evidence" value="ECO:0007669"/>
    <property type="project" value="TreeGrafter"/>
</dbReference>
<protein>
    <submittedName>
        <fullName evidence="6">DNA polymerase III subunit epsilon</fullName>
    </submittedName>
</protein>
<evidence type="ECO:0000256" key="1">
    <source>
        <dbReference type="ARBA" id="ARBA00022722"/>
    </source>
</evidence>
<feature type="domain" description="Exonuclease" evidence="5">
    <location>
        <begin position="73"/>
        <end position="254"/>
    </location>
</feature>
<dbReference type="GO" id="GO:0006259">
    <property type="term" value="P:DNA metabolic process"/>
    <property type="evidence" value="ECO:0007669"/>
    <property type="project" value="UniProtKB-ARBA"/>
</dbReference>
<dbReference type="PANTHER" id="PTHR30231">
    <property type="entry name" value="DNA POLYMERASE III SUBUNIT EPSILON"/>
    <property type="match status" value="1"/>
</dbReference>
<name>A0A432WU16_9GAMM</name>
<dbReference type="InterPro" id="IPR012337">
    <property type="entry name" value="RNaseH-like_sf"/>
</dbReference>
<proteinExistence type="predicted"/>
<evidence type="ECO:0000256" key="2">
    <source>
        <dbReference type="ARBA" id="ARBA00022801"/>
    </source>
</evidence>
<feature type="region of interest" description="Disordered" evidence="4">
    <location>
        <begin position="1"/>
        <end position="26"/>
    </location>
</feature>
<feature type="compositionally biased region" description="Basic and acidic residues" evidence="4">
    <location>
        <begin position="1"/>
        <end position="15"/>
    </location>
</feature>
<evidence type="ECO:0000256" key="4">
    <source>
        <dbReference type="SAM" id="MobiDB-lite"/>
    </source>
</evidence>
<dbReference type="SMART" id="SM00479">
    <property type="entry name" value="EXOIII"/>
    <property type="match status" value="1"/>
</dbReference>
<dbReference type="Gene3D" id="3.30.420.10">
    <property type="entry name" value="Ribonuclease H-like superfamily/Ribonuclease H"/>
    <property type="match status" value="1"/>
</dbReference>
<dbReference type="NCBIfam" id="NF006602">
    <property type="entry name" value="PRK09146.1"/>
    <property type="match status" value="1"/>
</dbReference>
<dbReference type="PANTHER" id="PTHR30231:SF4">
    <property type="entry name" value="PROTEIN NEN2"/>
    <property type="match status" value="1"/>
</dbReference>
<evidence type="ECO:0000313" key="6">
    <source>
        <dbReference type="EMBL" id="RUO37262.1"/>
    </source>
</evidence>
<dbReference type="Proteomes" id="UP000286934">
    <property type="component" value="Unassembled WGS sequence"/>
</dbReference>